<reference evidence="2 3" key="1">
    <citation type="submission" date="2013-08" db="EMBL/GenBank/DDBJ databases">
        <authorList>
            <person name="Stouthamer R."/>
            <person name="Nunney L."/>
        </authorList>
    </citation>
    <scope>NUCLEOTIDE SEQUENCE [LARGE SCALE GENOMIC DNA]</scope>
    <source>
        <strain evidence="3">ann-1</strain>
    </source>
</reference>
<evidence type="ECO:0000256" key="1">
    <source>
        <dbReference type="SAM" id="Phobius"/>
    </source>
</evidence>
<dbReference type="Proteomes" id="UP000027215">
    <property type="component" value="Chromosome"/>
</dbReference>
<organism evidence="2 3">
    <name type="scientific">Xylella fastidiosa subsp. sandyi Ann-1</name>
    <dbReference type="NCBI Taxonomy" id="155920"/>
    <lineage>
        <taxon>Bacteria</taxon>
        <taxon>Pseudomonadati</taxon>
        <taxon>Pseudomonadota</taxon>
        <taxon>Gammaproteobacteria</taxon>
        <taxon>Lysobacterales</taxon>
        <taxon>Lysobacteraceae</taxon>
        <taxon>Xylella</taxon>
    </lineage>
</organism>
<evidence type="ECO:0000313" key="2">
    <source>
        <dbReference type="EMBL" id="AIC10898.1"/>
    </source>
</evidence>
<gene>
    <name evidence="2" type="ORF">D934_00335</name>
</gene>
<keyword evidence="1" id="KW-0472">Membrane</keyword>
<evidence type="ECO:0000313" key="3">
    <source>
        <dbReference type="Proteomes" id="UP000027215"/>
    </source>
</evidence>
<dbReference type="HOGENOM" id="CLU_3241677_0_0_6"/>
<dbReference type="AlphaFoldDB" id="A0A060H5T5"/>
<keyword evidence="1" id="KW-1133">Transmembrane helix</keyword>
<proteinExistence type="predicted"/>
<dbReference type="PATRIC" id="fig|155920.8.peg.79"/>
<dbReference type="KEGG" id="xfs:D934_00335"/>
<sequence length="43" mass="5079">MWGFFGILYWVCLLASDCAVFLIVVSVLRRWLDVVRSRIEFKA</sequence>
<dbReference type="EMBL" id="CP006696">
    <property type="protein sequence ID" value="AIC10898.1"/>
    <property type="molecule type" value="Genomic_DNA"/>
</dbReference>
<protein>
    <submittedName>
        <fullName evidence="2">Uncharacterized protein</fullName>
    </submittedName>
</protein>
<name>A0A060H5T5_XYLFS</name>
<accession>A0A060H5T5</accession>
<feature type="transmembrane region" description="Helical" evidence="1">
    <location>
        <begin position="6"/>
        <end position="28"/>
    </location>
</feature>
<keyword evidence="1" id="KW-0812">Transmembrane</keyword>